<dbReference type="InterPro" id="IPR015104">
    <property type="entry name" value="Sushi_2"/>
</dbReference>
<evidence type="ECO:0000256" key="8">
    <source>
        <dbReference type="ARBA" id="ARBA00022729"/>
    </source>
</evidence>
<dbReference type="GO" id="GO:0008201">
    <property type="term" value="F:heparin binding"/>
    <property type="evidence" value="ECO:0007669"/>
    <property type="project" value="UniProtKB-KW"/>
</dbReference>
<comment type="function">
    <text evidence="1">Binds to various kinds of negatively charged substances such as heparin, phospholipids, and dextran sulfate. May prevent activation of the intrinsic blood coagulation cascade by binding to phospholipids on the surface of damaged cells.</text>
</comment>
<dbReference type="OrthoDB" id="6103690at2759"/>
<evidence type="ECO:0000256" key="5">
    <source>
        <dbReference type="ARBA" id="ARBA00022525"/>
    </source>
</evidence>
<keyword evidence="8 16" id="KW-0732">Signal</keyword>
<dbReference type="SMART" id="SM00032">
    <property type="entry name" value="CCP"/>
    <property type="match status" value="3"/>
</dbReference>
<evidence type="ECO:0000256" key="1">
    <source>
        <dbReference type="ARBA" id="ARBA00003651"/>
    </source>
</evidence>
<feature type="domain" description="WAP" evidence="18">
    <location>
        <begin position="25"/>
        <end position="74"/>
    </location>
</feature>
<evidence type="ECO:0000256" key="3">
    <source>
        <dbReference type="ARBA" id="ARBA00004613"/>
    </source>
</evidence>
<feature type="signal peptide" evidence="16">
    <location>
        <begin position="1"/>
        <end position="28"/>
    </location>
</feature>
<comment type="caution">
    <text evidence="15">Lacks conserved residue(s) required for the propagation of feature annotation.</text>
</comment>
<evidence type="ECO:0000259" key="17">
    <source>
        <dbReference type="PROSITE" id="PS50923"/>
    </source>
</evidence>
<dbReference type="SUPFAM" id="SSF57535">
    <property type="entry name" value="Complement control module/SCR domain"/>
    <property type="match status" value="4"/>
</dbReference>
<dbReference type="InterPro" id="IPR035976">
    <property type="entry name" value="Sushi/SCR/CCP_sf"/>
</dbReference>
<evidence type="ECO:0000256" key="15">
    <source>
        <dbReference type="PROSITE-ProRule" id="PRU00302"/>
    </source>
</evidence>
<dbReference type="FunFam" id="2.10.70.10:FF:000011">
    <property type="entry name" value="CUB and sushi domain-containing protein 3 isoform A"/>
    <property type="match status" value="1"/>
</dbReference>
<feature type="disulfide bond" evidence="15">
    <location>
        <begin position="172"/>
        <end position="199"/>
    </location>
</feature>
<gene>
    <name evidence="19" type="primary">ntd5</name>
</gene>
<evidence type="ECO:0000256" key="14">
    <source>
        <dbReference type="ARBA" id="ARBA00033414"/>
    </source>
</evidence>
<dbReference type="SUPFAM" id="SSF57256">
    <property type="entry name" value="Elafin-like"/>
    <property type="match status" value="1"/>
</dbReference>
<dbReference type="AlphaFoldDB" id="A0A8C4XFT8"/>
<dbReference type="CDD" id="cd00033">
    <property type="entry name" value="CCP"/>
    <property type="match status" value="3"/>
</dbReference>
<dbReference type="Gene3D" id="4.10.75.10">
    <property type="entry name" value="Elafin-like"/>
    <property type="match status" value="1"/>
</dbReference>
<keyword evidence="9" id="KW-0677">Repeat</keyword>
<name>A0A8C4XFT8_ERPCA</name>
<evidence type="ECO:0000256" key="12">
    <source>
        <dbReference type="ARBA" id="ARBA00023180"/>
    </source>
</evidence>
<dbReference type="Proteomes" id="UP000694620">
    <property type="component" value="Chromosome 16"/>
</dbReference>
<dbReference type="PROSITE" id="PS51390">
    <property type="entry name" value="WAP"/>
    <property type="match status" value="1"/>
</dbReference>
<evidence type="ECO:0000256" key="11">
    <source>
        <dbReference type="ARBA" id="ARBA00023157"/>
    </source>
</evidence>
<organism evidence="19 20">
    <name type="scientific">Erpetoichthys calabaricus</name>
    <name type="common">Rope fish</name>
    <name type="synonym">Calamoichthys calabaricus</name>
    <dbReference type="NCBI Taxonomy" id="27687"/>
    <lineage>
        <taxon>Eukaryota</taxon>
        <taxon>Metazoa</taxon>
        <taxon>Chordata</taxon>
        <taxon>Craniata</taxon>
        <taxon>Vertebrata</taxon>
        <taxon>Euteleostomi</taxon>
        <taxon>Actinopterygii</taxon>
        <taxon>Polypteriformes</taxon>
        <taxon>Polypteridae</taxon>
        <taxon>Erpetoichthys</taxon>
    </lineage>
</organism>
<dbReference type="Gene3D" id="2.10.70.10">
    <property type="entry name" value="Complement Module, domain 1"/>
    <property type="match status" value="4"/>
</dbReference>
<dbReference type="InterPro" id="IPR051277">
    <property type="entry name" value="SEZ6_CSMD_C4BPB_Regulators"/>
</dbReference>
<keyword evidence="12" id="KW-0325">Glycoprotein</keyword>
<keyword evidence="7" id="KW-0358">Heparin-binding</keyword>
<dbReference type="PANTHER" id="PTHR45656:SF4">
    <property type="entry name" value="PROTEIN CBR-CLEC-78"/>
    <property type="match status" value="1"/>
</dbReference>
<evidence type="ECO:0000256" key="13">
    <source>
        <dbReference type="ARBA" id="ARBA00029855"/>
    </source>
</evidence>
<reference evidence="19" key="1">
    <citation type="submission" date="2021-06" db="EMBL/GenBank/DDBJ databases">
        <authorList>
            <consortium name="Wellcome Sanger Institute Data Sharing"/>
        </authorList>
    </citation>
    <scope>NUCLEOTIDE SEQUENCE [LARGE SCALE GENOMIC DNA]</scope>
</reference>
<protein>
    <recommendedName>
        <fullName evidence="4">Beta-2-glycoprotein 1</fullName>
    </recommendedName>
    <alternativeName>
        <fullName evidence="13">Apolipoprotein H</fullName>
    </alternativeName>
    <alternativeName>
        <fullName evidence="14">Beta-2-glycoprotein I</fullName>
    </alternativeName>
</protein>
<dbReference type="GeneID" id="114666337"/>
<dbReference type="Pfam" id="PF00095">
    <property type="entry name" value="WAP"/>
    <property type="match status" value="1"/>
</dbReference>
<dbReference type="PANTHER" id="PTHR45656">
    <property type="entry name" value="PROTEIN CBR-CLEC-78"/>
    <property type="match status" value="1"/>
</dbReference>
<feature type="domain" description="Sushi" evidence="17">
    <location>
        <begin position="144"/>
        <end position="201"/>
    </location>
</feature>
<evidence type="ECO:0000256" key="4">
    <source>
        <dbReference type="ARBA" id="ARBA00020104"/>
    </source>
</evidence>
<keyword evidence="10" id="KW-0472">Membrane</keyword>
<dbReference type="InterPro" id="IPR008197">
    <property type="entry name" value="WAP_dom"/>
</dbReference>
<accession>A0A8C4XFT8</accession>
<reference evidence="19" key="3">
    <citation type="submission" date="2025-09" db="UniProtKB">
        <authorList>
            <consortium name="Ensembl"/>
        </authorList>
    </citation>
    <scope>IDENTIFICATION</scope>
</reference>
<dbReference type="Pfam" id="PF09014">
    <property type="entry name" value="Sushi_2"/>
    <property type="match status" value="1"/>
</dbReference>
<dbReference type="InterPro" id="IPR036645">
    <property type="entry name" value="Elafin-like_sf"/>
</dbReference>
<comment type="subcellular location">
    <subcellularLocation>
        <location evidence="2">Membrane</location>
    </subcellularLocation>
    <subcellularLocation>
        <location evidence="3">Secreted</location>
    </subcellularLocation>
</comment>
<feature type="chain" id="PRO_5034751456" description="Beta-2-glycoprotein 1" evidence="16">
    <location>
        <begin position="29"/>
        <end position="347"/>
    </location>
</feature>
<dbReference type="GO" id="GO:0030414">
    <property type="term" value="F:peptidase inhibitor activity"/>
    <property type="evidence" value="ECO:0007669"/>
    <property type="project" value="InterPro"/>
</dbReference>
<evidence type="ECO:0000256" key="7">
    <source>
        <dbReference type="ARBA" id="ARBA00022674"/>
    </source>
</evidence>
<evidence type="ECO:0000256" key="2">
    <source>
        <dbReference type="ARBA" id="ARBA00004370"/>
    </source>
</evidence>
<dbReference type="GeneTree" id="ENSGT00940000154967"/>
<keyword evidence="5" id="KW-0964">Secreted</keyword>
<dbReference type="Ensembl" id="ENSECRT00000028291.1">
    <property type="protein sequence ID" value="ENSECRP00000027714.1"/>
    <property type="gene ID" value="ENSECRG00000018774.1"/>
</dbReference>
<evidence type="ECO:0000259" key="18">
    <source>
        <dbReference type="PROSITE" id="PS51390"/>
    </source>
</evidence>
<keyword evidence="6 15" id="KW-0768">Sushi</keyword>
<feature type="domain" description="Sushi" evidence="17">
    <location>
        <begin position="75"/>
        <end position="137"/>
    </location>
</feature>
<reference evidence="19" key="2">
    <citation type="submission" date="2025-08" db="UniProtKB">
        <authorList>
            <consortium name="Ensembl"/>
        </authorList>
    </citation>
    <scope>IDENTIFICATION</scope>
</reference>
<evidence type="ECO:0000256" key="6">
    <source>
        <dbReference type="ARBA" id="ARBA00022659"/>
    </source>
</evidence>
<keyword evidence="11 15" id="KW-1015">Disulfide bond</keyword>
<dbReference type="RefSeq" id="XP_028676985.1">
    <property type="nucleotide sequence ID" value="XM_028821152.2"/>
</dbReference>
<evidence type="ECO:0000313" key="20">
    <source>
        <dbReference type="Proteomes" id="UP000694620"/>
    </source>
</evidence>
<evidence type="ECO:0000313" key="19">
    <source>
        <dbReference type="Ensembl" id="ENSECRP00000027714.1"/>
    </source>
</evidence>
<proteinExistence type="predicted"/>
<dbReference type="InterPro" id="IPR000436">
    <property type="entry name" value="Sushi_SCR_CCP_dom"/>
</dbReference>
<evidence type="ECO:0000256" key="9">
    <source>
        <dbReference type="ARBA" id="ARBA00022737"/>
    </source>
</evidence>
<dbReference type="Pfam" id="PF00084">
    <property type="entry name" value="Sushi"/>
    <property type="match status" value="3"/>
</dbReference>
<sequence>MARQHLLVILSLSAWWSGALLAVEDSEAQPCPERVLTDSRERLCLKACTQDSDCPNRRKCLCDGECGLSCVAPGRTCHWPLSIPHATSSLLSKFPSFSAQAEVRCNPGFKTAEGGAQLIMRCQGDRKWSVLEPYCLAEATIPSISCPNPGRLEHGYISGSLLTVGAVIQYSCNPGYQLEGTSENVCLENGTWKWEPPQCLQVYCPPPLEISQGYLVAVQKRQYEAGEVIYYLCKKGFLLDGPNRVTCQLNGNWSQTPFCRARCPIPAYRSRVLYGGQKVWIVDIPEGLVSHGETVSFFCRKKPEECSYPIQSECFDGNLTLPSCYEEPTWLQYKLFPKRVVSEIPAC</sequence>
<dbReference type="GO" id="GO:0016020">
    <property type="term" value="C:membrane"/>
    <property type="evidence" value="ECO:0007669"/>
    <property type="project" value="UniProtKB-SubCell"/>
</dbReference>
<keyword evidence="20" id="KW-1185">Reference proteome</keyword>
<dbReference type="GO" id="GO:0005576">
    <property type="term" value="C:extracellular region"/>
    <property type="evidence" value="ECO:0007669"/>
    <property type="project" value="UniProtKB-SubCell"/>
</dbReference>
<dbReference type="PROSITE" id="PS50923">
    <property type="entry name" value="SUSHI"/>
    <property type="match status" value="3"/>
</dbReference>
<evidence type="ECO:0000256" key="10">
    <source>
        <dbReference type="ARBA" id="ARBA00023136"/>
    </source>
</evidence>
<evidence type="ECO:0000256" key="16">
    <source>
        <dbReference type="SAM" id="SignalP"/>
    </source>
</evidence>
<feature type="domain" description="Sushi" evidence="17">
    <location>
        <begin position="202"/>
        <end position="261"/>
    </location>
</feature>
<feature type="disulfide bond" evidence="15">
    <location>
        <begin position="204"/>
        <end position="247"/>
    </location>
</feature>